<reference evidence="2" key="1">
    <citation type="submission" date="2022-12" db="EMBL/GenBank/DDBJ databases">
        <title>Draft genome sequences of 22 rhizogenic Agrobacterium biovar 1 strains, the causative agent of hairy root disease.</title>
        <authorList>
            <person name="Kim N."/>
            <person name="Vargas P."/>
            <person name="Rediers H."/>
        </authorList>
    </citation>
    <scope>NUCLEOTIDE SEQUENCE</scope>
    <source>
        <strain evidence="2">ST07.17.026</strain>
    </source>
</reference>
<keyword evidence="1" id="KW-0472">Membrane</keyword>
<evidence type="ECO:0000313" key="2">
    <source>
        <dbReference type="EMBL" id="MCZ7907742.1"/>
    </source>
</evidence>
<gene>
    <name evidence="2" type="ORF">O9X94_00350</name>
</gene>
<evidence type="ECO:0000313" key="3">
    <source>
        <dbReference type="Proteomes" id="UP001151309"/>
    </source>
</evidence>
<dbReference type="Proteomes" id="UP001151309">
    <property type="component" value="Unassembled WGS sequence"/>
</dbReference>
<keyword evidence="3" id="KW-1185">Reference proteome</keyword>
<keyword evidence="1" id="KW-1133">Transmembrane helix</keyword>
<feature type="transmembrane region" description="Helical" evidence="1">
    <location>
        <begin position="20"/>
        <end position="38"/>
    </location>
</feature>
<feature type="transmembrane region" description="Helical" evidence="1">
    <location>
        <begin position="102"/>
        <end position="127"/>
    </location>
</feature>
<name>A0A9X3HHU4_9HYPH</name>
<keyword evidence="1" id="KW-0812">Transmembrane</keyword>
<comment type="caution">
    <text evidence="2">The sequence shown here is derived from an EMBL/GenBank/DDBJ whole genome shotgun (WGS) entry which is preliminary data.</text>
</comment>
<dbReference type="EMBL" id="JAPZLT010000001">
    <property type="protein sequence ID" value="MCZ7907742.1"/>
    <property type="molecule type" value="Genomic_DNA"/>
</dbReference>
<sequence>MGKIYLYFSKLENLKKISDFAGALTRLGFLALAVVLTYKLRDEYPNNGSFESYLIRWALFNASAVFACVFVALSFSICAFLIEFATYGYRDWRIQASAWKRVLFFMILIWLILMGSTTAVTIIYALARNTLAVAS</sequence>
<evidence type="ECO:0000256" key="1">
    <source>
        <dbReference type="SAM" id="Phobius"/>
    </source>
</evidence>
<feature type="transmembrane region" description="Helical" evidence="1">
    <location>
        <begin position="58"/>
        <end position="82"/>
    </location>
</feature>
<dbReference type="AlphaFoldDB" id="A0A9X3HHU4"/>
<dbReference type="RefSeq" id="WP_269830317.1">
    <property type="nucleotide sequence ID" value="NZ_JAPZLT010000001.1"/>
</dbReference>
<protein>
    <submittedName>
        <fullName evidence="2">Uncharacterized protein</fullName>
    </submittedName>
</protein>
<organism evidence="2 3">
    <name type="scientific">Agrobacterium leguminum</name>
    <dbReference type="NCBI Taxonomy" id="2792015"/>
    <lineage>
        <taxon>Bacteria</taxon>
        <taxon>Pseudomonadati</taxon>
        <taxon>Pseudomonadota</taxon>
        <taxon>Alphaproteobacteria</taxon>
        <taxon>Hyphomicrobiales</taxon>
        <taxon>Rhizobiaceae</taxon>
        <taxon>Rhizobium/Agrobacterium group</taxon>
        <taxon>Agrobacterium</taxon>
    </lineage>
</organism>
<proteinExistence type="predicted"/>
<accession>A0A9X3HHU4</accession>